<evidence type="ECO:0000256" key="3">
    <source>
        <dbReference type="ARBA" id="ARBA00022705"/>
    </source>
</evidence>
<keyword evidence="7 12" id="KW-0067">ATP-binding</keyword>
<dbReference type="GO" id="GO:0003677">
    <property type="term" value="F:DNA binding"/>
    <property type="evidence" value="ECO:0007669"/>
    <property type="project" value="UniProtKB-UniRule"/>
</dbReference>
<dbReference type="InterPro" id="IPR027417">
    <property type="entry name" value="P-loop_NTPase"/>
</dbReference>
<feature type="domain" description="SF4 helicase" evidence="13">
    <location>
        <begin position="190"/>
        <end position="461"/>
    </location>
</feature>
<evidence type="ECO:0000256" key="1">
    <source>
        <dbReference type="ARBA" id="ARBA00008428"/>
    </source>
</evidence>
<dbReference type="GO" id="GO:0016787">
    <property type="term" value="F:hydrolase activity"/>
    <property type="evidence" value="ECO:0007669"/>
    <property type="project" value="UniProtKB-KW"/>
</dbReference>
<dbReference type="GO" id="GO:0005524">
    <property type="term" value="F:ATP binding"/>
    <property type="evidence" value="ECO:0007669"/>
    <property type="project" value="UniProtKB-UniRule"/>
</dbReference>
<dbReference type="Pfam" id="PF03796">
    <property type="entry name" value="DnaB_C"/>
    <property type="match status" value="1"/>
</dbReference>
<comment type="similarity">
    <text evidence="1 12">Belongs to the helicase family. DnaB subfamily.</text>
</comment>
<evidence type="ECO:0000256" key="6">
    <source>
        <dbReference type="ARBA" id="ARBA00022806"/>
    </source>
</evidence>
<dbReference type="GO" id="GO:0043139">
    <property type="term" value="F:5'-3' DNA helicase activity"/>
    <property type="evidence" value="ECO:0007669"/>
    <property type="project" value="UniProtKB-EC"/>
</dbReference>
<dbReference type="InterPro" id="IPR007693">
    <property type="entry name" value="DNA_helicase_DnaB-like_N"/>
</dbReference>
<dbReference type="AlphaFoldDB" id="A0A9D5X576"/>
<keyword evidence="5 12" id="KW-0378">Hydrolase</keyword>
<proteinExistence type="inferred from homology"/>
<dbReference type="Gene3D" id="3.40.50.300">
    <property type="entry name" value="P-loop containing nucleotide triphosphate hydrolases"/>
    <property type="match status" value="1"/>
</dbReference>
<dbReference type="InterPro" id="IPR003593">
    <property type="entry name" value="AAA+_ATPase"/>
</dbReference>
<evidence type="ECO:0000256" key="2">
    <source>
        <dbReference type="ARBA" id="ARBA00022515"/>
    </source>
</evidence>
<dbReference type="InterPro" id="IPR036185">
    <property type="entry name" value="DNA_heli_DnaB-like_N_sf"/>
</dbReference>
<comment type="function">
    <text evidence="12">The main replicative DNA helicase, it participates in initiation and elongation during chromosome replication. Travels ahead of the DNA replisome, separating dsDNA into templates for DNA synthesis. A processive ATP-dependent 5'-3' DNA helicase it has DNA-dependent ATPase activity.</text>
</comment>
<dbReference type="GO" id="GO:1990077">
    <property type="term" value="C:primosome complex"/>
    <property type="evidence" value="ECO:0007669"/>
    <property type="project" value="UniProtKB-UniRule"/>
</dbReference>
<dbReference type="SUPFAM" id="SSF52540">
    <property type="entry name" value="P-loop containing nucleoside triphosphate hydrolases"/>
    <property type="match status" value="1"/>
</dbReference>
<reference evidence="14" key="1">
    <citation type="submission" date="2020-04" db="EMBL/GenBank/DDBJ databases">
        <title>Deep metagenomics examines the oral microbiome during advanced dental caries in children, revealing novel taxa and co-occurrences with host molecules.</title>
        <authorList>
            <person name="Baker J.L."/>
            <person name="Morton J.T."/>
            <person name="Dinis M."/>
            <person name="Alvarez R."/>
            <person name="Tran N.C."/>
            <person name="Knight R."/>
            <person name="Edlund A."/>
        </authorList>
    </citation>
    <scope>NUCLEOTIDE SEQUENCE</scope>
    <source>
        <strain evidence="14">JCVI_3_bin.11</strain>
    </source>
</reference>
<dbReference type="GO" id="GO:0006269">
    <property type="term" value="P:DNA replication, synthesis of primer"/>
    <property type="evidence" value="ECO:0007669"/>
    <property type="project" value="UniProtKB-UniRule"/>
</dbReference>
<evidence type="ECO:0000256" key="12">
    <source>
        <dbReference type="RuleBase" id="RU362085"/>
    </source>
</evidence>
<dbReference type="EC" id="5.6.2.3" evidence="11 12"/>
<dbReference type="InterPro" id="IPR007692">
    <property type="entry name" value="DNA_helicase_DnaB"/>
</dbReference>
<keyword evidence="4 12" id="KW-0547">Nucleotide-binding</keyword>
<evidence type="ECO:0000313" key="15">
    <source>
        <dbReference type="Proteomes" id="UP000787322"/>
    </source>
</evidence>
<dbReference type="Gene3D" id="1.10.860.10">
    <property type="entry name" value="DNAb Helicase, Chain A"/>
    <property type="match status" value="1"/>
</dbReference>
<dbReference type="GO" id="GO:0005829">
    <property type="term" value="C:cytosol"/>
    <property type="evidence" value="ECO:0007669"/>
    <property type="project" value="TreeGrafter"/>
</dbReference>
<name>A0A9D5X576_9ACTN</name>
<dbReference type="EMBL" id="JABZGU010000018">
    <property type="protein sequence ID" value="MBF4802511.1"/>
    <property type="molecule type" value="Genomic_DNA"/>
</dbReference>
<evidence type="ECO:0000256" key="11">
    <source>
        <dbReference type="NCBIfam" id="TIGR00665"/>
    </source>
</evidence>
<keyword evidence="9" id="KW-0413">Isomerase</keyword>
<comment type="caution">
    <text evidence="14">The sequence shown here is derived from an EMBL/GenBank/DDBJ whole genome shotgun (WGS) entry which is preliminary data.</text>
</comment>
<sequence length="479" mass="52647">MAQDSFEMNPTQLTALENASMPQDSDAEFSILSAMILSEEIRGECLIRLSSEDFYIPSNQIIFEAIKSLFDNNKPVDVISLADHLKSNGKFERAGGAVRLAELGNNPLAMVGWENHAVMLHRDTTLRKMISASAKISALAYNAPEDTKEVVDQAEKLIFDVTNRDVQQSEQGIEDIMTDLFEELQQNAGKDASELGVQTGFATLDNLFQGLRPGQMVVIGARPGVGKTSFALSMAYNAAVSGATVALFSLEMSKIEIAQRLLASESKVDLQTIRSSNIRNEQWPTLLEAAERISRLKIIVDDTPGTTVTEIRAKARRMLNKAEKGVIILDYLQLLSPPAEKGRADSRATEVSEMSRGIKIMAKDLKAPVIALSQLNRTLENRNGKRPQLSDLRESGAIEQDADIVLLLDRSLSDEEAARDDRPDKDVTNIIVAKNRAGALRDVPVMFMPTSTKFVEIYQGNNYSESEAAQYAAMANPAH</sequence>
<keyword evidence="6 12" id="KW-0347">Helicase</keyword>
<dbReference type="CDD" id="cd00984">
    <property type="entry name" value="DnaB_C"/>
    <property type="match status" value="1"/>
</dbReference>
<gene>
    <name evidence="14" type="primary">dnaB</name>
    <name evidence="14" type="ORF">HXK24_01615</name>
</gene>
<dbReference type="InterPro" id="IPR016136">
    <property type="entry name" value="DNA_helicase_N/primase_C"/>
</dbReference>
<dbReference type="SUPFAM" id="SSF48024">
    <property type="entry name" value="N-terminal domain of DnaB helicase"/>
    <property type="match status" value="1"/>
</dbReference>
<dbReference type="Pfam" id="PF00772">
    <property type="entry name" value="DnaB"/>
    <property type="match status" value="1"/>
</dbReference>
<comment type="catalytic activity">
    <reaction evidence="10 12">
        <text>ATP + H2O = ADP + phosphate + H(+)</text>
        <dbReference type="Rhea" id="RHEA:13065"/>
        <dbReference type="ChEBI" id="CHEBI:15377"/>
        <dbReference type="ChEBI" id="CHEBI:15378"/>
        <dbReference type="ChEBI" id="CHEBI:30616"/>
        <dbReference type="ChEBI" id="CHEBI:43474"/>
        <dbReference type="ChEBI" id="CHEBI:456216"/>
        <dbReference type="EC" id="5.6.2.3"/>
    </reaction>
</comment>
<evidence type="ECO:0000259" key="13">
    <source>
        <dbReference type="PROSITE" id="PS51199"/>
    </source>
</evidence>
<keyword evidence="2 12" id="KW-0639">Primosome</keyword>
<evidence type="ECO:0000256" key="7">
    <source>
        <dbReference type="ARBA" id="ARBA00022840"/>
    </source>
</evidence>
<evidence type="ECO:0000256" key="10">
    <source>
        <dbReference type="ARBA" id="ARBA00048954"/>
    </source>
</evidence>
<evidence type="ECO:0000256" key="4">
    <source>
        <dbReference type="ARBA" id="ARBA00022741"/>
    </source>
</evidence>
<dbReference type="SMART" id="SM00382">
    <property type="entry name" value="AAA"/>
    <property type="match status" value="1"/>
</dbReference>
<dbReference type="PROSITE" id="PS51199">
    <property type="entry name" value="SF4_HELICASE"/>
    <property type="match status" value="1"/>
</dbReference>
<dbReference type="Proteomes" id="UP000787322">
    <property type="component" value="Unassembled WGS sequence"/>
</dbReference>
<evidence type="ECO:0000313" key="14">
    <source>
        <dbReference type="EMBL" id="MBF4802511.1"/>
    </source>
</evidence>
<dbReference type="NCBIfam" id="TIGR00665">
    <property type="entry name" value="DnaB"/>
    <property type="match status" value="1"/>
</dbReference>
<evidence type="ECO:0000256" key="8">
    <source>
        <dbReference type="ARBA" id="ARBA00023125"/>
    </source>
</evidence>
<keyword evidence="3 12" id="KW-0235">DNA replication</keyword>
<dbReference type="InterPro" id="IPR007694">
    <property type="entry name" value="DNA_helicase_DnaB-like_C"/>
</dbReference>
<accession>A0A9D5X576</accession>
<dbReference type="PANTHER" id="PTHR30153">
    <property type="entry name" value="REPLICATIVE DNA HELICASE DNAB"/>
    <property type="match status" value="1"/>
</dbReference>
<evidence type="ECO:0000256" key="5">
    <source>
        <dbReference type="ARBA" id="ARBA00022801"/>
    </source>
</evidence>
<dbReference type="PANTHER" id="PTHR30153:SF2">
    <property type="entry name" value="REPLICATIVE DNA HELICASE"/>
    <property type="match status" value="1"/>
</dbReference>
<keyword evidence="8 12" id="KW-0238">DNA-binding</keyword>
<organism evidence="14 15">
    <name type="scientific">Lancefieldella parvula</name>
    <dbReference type="NCBI Taxonomy" id="1382"/>
    <lineage>
        <taxon>Bacteria</taxon>
        <taxon>Bacillati</taxon>
        <taxon>Actinomycetota</taxon>
        <taxon>Coriobacteriia</taxon>
        <taxon>Coriobacteriales</taxon>
        <taxon>Atopobiaceae</taxon>
        <taxon>Lancefieldella</taxon>
    </lineage>
</organism>
<evidence type="ECO:0000256" key="9">
    <source>
        <dbReference type="ARBA" id="ARBA00023235"/>
    </source>
</evidence>
<protein>
    <recommendedName>
        <fullName evidence="11 12">Replicative DNA helicase</fullName>
        <ecNumber evidence="11 12">5.6.2.3</ecNumber>
    </recommendedName>
</protein>